<sequence>MAHAQSCRPVQAFCYRILVTKQSTFYQDISQTCSPLVSVQTSSLGRTGPEAPFLDVYFNAYLVGSLVDAKQKLEAPTNALMPTVIPYADGIVENAVPSEHKL</sequence>
<keyword evidence="2" id="KW-1185">Reference proteome</keyword>
<dbReference type="RefSeq" id="XP_041297115.1">
    <property type="nucleotide sequence ID" value="XM_041429472.1"/>
</dbReference>
<proteinExistence type="predicted"/>
<organism evidence="1 2">
    <name type="scientific">Suillus discolor</name>
    <dbReference type="NCBI Taxonomy" id="1912936"/>
    <lineage>
        <taxon>Eukaryota</taxon>
        <taxon>Fungi</taxon>
        <taxon>Dikarya</taxon>
        <taxon>Basidiomycota</taxon>
        <taxon>Agaricomycotina</taxon>
        <taxon>Agaricomycetes</taxon>
        <taxon>Agaricomycetidae</taxon>
        <taxon>Boletales</taxon>
        <taxon>Suillineae</taxon>
        <taxon>Suillaceae</taxon>
        <taxon>Suillus</taxon>
    </lineage>
</organism>
<dbReference type="Proteomes" id="UP000823399">
    <property type="component" value="Unassembled WGS sequence"/>
</dbReference>
<dbReference type="EMBL" id="JABBWM010000007">
    <property type="protein sequence ID" value="KAG2115736.1"/>
    <property type="molecule type" value="Genomic_DNA"/>
</dbReference>
<evidence type="ECO:0000313" key="1">
    <source>
        <dbReference type="EMBL" id="KAG2115736.1"/>
    </source>
</evidence>
<name>A0A9P7JY39_9AGAM</name>
<gene>
    <name evidence="1" type="ORF">F5147DRAFT_379775</name>
</gene>
<reference evidence="1" key="1">
    <citation type="journal article" date="2020" name="New Phytol.">
        <title>Comparative genomics reveals dynamic genome evolution in host specialist ectomycorrhizal fungi.</title>
        <authorList>
            <person name="Lofgren L.A."/>
            <person name="Nguyen N.H."/>
            <person name="Vilgalys R."/>
            <person name="Ruytinx J."/>
            <person name="Liao H.L."/>
            <person name="Branco S."/>
            <person name="Kuo A."/>
            <person name="LaButti K."/>
            <person name="Lipzen A."/>
            <person name="Andreopoulos W."/>
            <person name="Pangilinan J."/>
            <person name="Riley R."/>
            <person name="Hundley H."/>
            <person name="Na H."/>
            <person name="Barry K."/>
            <person name="Grigoriev I.V."/>
            <person name="Stajich J.E."/>
            <person name="Kennedy P.G."/>
        </authorList>
    </citation>
    <scope>NUCLEOTIDE SEQUENCE</scope>
    <source>
        <strain evidence="1">FC423</strain>
    </source>
</reference>
<protein>
    <submittedName>
        <fullName evidence="1">Uncharacterized protein</fullName>
    </submittedName>
</protein>
<evidence type="ECO:0000313" key="2">
    <source>
        <dbReference type="Proteomes" id="UP000823399"/>
    </source>
</evidence>
<dbReference type="GeneID" id="64691731"/>
<dbReference type="AlphaFoldDB" id="A0A9P7JY39"/>
<comment type="caution">
    <text evidence="1">The sequence shown here is derived from an EMBL/GenBank/DDBJ whole genome shotgun (WGS) entry which is preliminary data.</text>
</comment>
<dbReference type="OrthoDB" id="2011702at2759"/>
<accession>A0A9P7JY39</accession>